<dbReference type="PANTHER" id="PTHR31465">
    <property type="entry name" value="PROTEIN RTA1-RELATED"/>
    <property type="match status" value="1"/>
</dbReference>
<feature type="transmembrane region" description="Helical" evidence="6">
    <location>
        <begin position="155"/>
        <end position="180"/>
    </location>
</feature>
<proteinExistence type="predicted"/>
<name>A0A8H5HWE9_9AGAR</name>
<feature type="transmembrane region" description="Helical" evidence="6">
    <location>
        <begin position="217"/>
        <end position="238"/>
    </location>
</feature>
<evidence type="ECO:0000313" key="8">
    <source>
        <dbReference type="EMBL" id="KAF5390673.1"/>
    </source>
</evidence>
<evidence type="ECO:0000256" key="7">
    <source>
        <dbReference type="SAM" id="SignalP"/>
    </source>
</evidence>
<comment type="subcellular location">
    <subcellularLocation>
        <location evidence="1">Membrane</location>
        <topology evidence="1">Multi-pass membrane protein</topology>
    </subcellularLocation>
</comment>
<dbReference type="GO" id="GO:0016020">
    <property type="term" value="C:membrane"/>
    <property type="evidence" value="ECO:0007669"/>
    <property type="project" value="UniProtKB-SubCell"/>
</dbReference>
<gene>
    <name evidence="8" type="ORF">D9757_002745</name>
</gene>
<evidence type="ECO:0000256" key="4">
    <source>
        <dbReference type="ARBA" id="ARBA00023136"/>
    </source>
</evidence>
<feature type="compositionally biased region" description="Low complexity" evidence="5">
    <location>
        <begin position="641"/>
        <end position="656"/>
    </location>
</feature>
<feature type="region of interest" description="Disordered" evidence="5">
    <location>
        <begin position="323"/>
        <end position="435"/>
    </location>
</feature>
<feature type="signal peptide" evidence="7">
    <location>
        <begin position="1"/>
        <end position="24"/>
    </location>
</feature>
<protein>
    <submittedName>
        <fullName evidence="8">Uncharacterized protein</fullName>
    </submittedName>
</protein>
<dbReference type="SUPFAM" id="SSF54695">
    <property type="entry name" value="POZ domain"/>
    <property type="match status" value="1"/>
</dbReference>
<evidence type="ECO:0000313" key="9">
    <source>
        <dbReference type="Proteomes" id="UP000518752"/>
    </source>
</evidence>
<evidence type="ECO:0000256" key="2">
    <source>
        <dbReference type="ARBA" id="ARBA00022692"/>
    </source>
</evidence>
<dbReference type="EMBL" id="JAACJN010000014">
    <property type="protein sequence ID" value="KAF5390673.1"/>
    <property type="molecule type" value="Genomic_DNA"/>
</dbReference>
<dbReference type="PANTHER" id="PTHR31465:SF1">
    <property type="entry name" value="PROTEIN RTA1-RELATED"/>
    <property type="match status" value="1"/>
</dbReference>
<sequence>MFLGFTRLRFGLFWVLSLALSVYAAKKTDLPRPADPFADPRHDPYNPLRYIASNILTGISFGFVMFVAISQTLCTWKWGAKYMLSMTIGAYTFAFGLGTRFGLHLHPESKGLYIVEYLFTVLSPCAFIAAEYILLGRLARHLQCDKYLMVSPRRITITFISSDITTFLIQALGGGLSISANDEPLALTGSRIFLAGLALQLLSFLIFTVYTKDENLIWYAGWHALAGAMIFSCVGILVRQSMLASPNPHGTHAPPPPPSSFSFMNANHSHLSLSSSRSRKHSLSLSNTMGWLSRHSTQSSVSSLYKGNKHANHDKKPSIELVHNCRSGPLGQGATVVRTPEEALWDSGLRSPIERMPSTQRSMTSPSIRPSLKRSSISSASKSSERPPLPSLPIDHRDSALSDNDQEQDQDDQTAWPTTPSSHTNPVPSLRSSLKVKSQSSVDVYRVPPLPPHLVQSPSPPPFEPLLMSNVPGGVIDQSNVLVTLETCTAVYKTTMKTLASRSSQLSTYLLSLFPRPRRGSDASSVYSTDSDRSAYLSHLASEGFVSQAPVNVHIFLDRPSAPYSHILNYLRSPVGSAEIPETLPRAARLLPNNSHSRLEALLEVRDEAAYLELDDLYKLCTVELQRQPVLQPRLPRTHSRGQSSTSASSKSGYESQHTSVSSMHTLLDRSAHQHVRAKEFSTINEDDNHSPESSDDSSATSIGKNMRSPPTPESWKERRDSGSSSSVKSRHLGKNPTYTAPAGWI</sequence>
<keyword evidence="9" id="KW-1185">Reference proteome</keyword>
<feature type="compositionally biased region" description="Low complexity" evidence="5">
    <location>
        <begin position="365"/>
        <end position="382"/>
    </location>
</feature>
<dbReference type="OrthoDB" id="3358017at2759"/>
<keyword evidence="7" id="KW-0732">Signal</keyword>
<reference evidence="8 9" key="1">
    <citation type="journal article" date="2020" name="ISME J.">
        <title>Uncovering the hidden diversity of litter-decomposition mechanisms in mushroom-forming fungi.</title>
        <authorList>
            <person name="Floudas D."/>
            <person name="Bentzer J."/>
            <person name="Ahren D."/>
            <person name="Johansson T."/>
            <person name="Persson P."/>
            <person name="Tunlid A."/>
        </authorList>
    </citation>
    <scope>NUCLEOTIDE SEQUENCE [LARGE SCALE GENOMIC DNA]</scope>
    <source>
        <strain evidence="8 9">CBS 406.79</strain>
    </source>
</reference>
<comment type="caution">
    <text evidence="8">The sequence shown here is derived from an EMBL/GenBank/DDBJ whole genome shotgun (WGS) entry which is preliminary data.</text>
</comment>
<feature type="transmembrane region" description="Helical" evidence="6">
    <location>
        <begin position="192"/>
        <end position="210"/>
    </location>
</feature>
<evidence type="ECO:0000256" key="6">
    <source>
        <dbReference type="SAM" id="Phobius"/>
    </source>
</evidence>
<evidence type="ECO:0000256" key="5">
    <source>
        <dbReference type="SAM" id="MobiDB-lite"/>
    </source>
</evidence>
<evidence type="ECO:0000256" key="1">
    <source>
        <dbReference type="ARBA" id="ARBA00004141"/>
    </source>
</evidence>
<feature type="transmembrane region" description="Helical" evidence="6">
    <location>
        <begin position="114"/>
        <end position="135"/>
    </location>
</feature>
<feature type="compositionally biased region" description="Polar residues" evidence="5">
    <location>
        <begin position="415"/>
        <end position="435"/>
    </location>
</feature>
<feature type="transmembrane region" description="Helical" evidence="6">
    <location>
        <begin position="82"/>
        <end position="102"/>
    </location>
</feature>
<keyword evidence="4 6" id="KW-0472">Membrane</keyword>
<dbReference type="InterPro" id="IPR007568">
    <property type="entry name" value="RTA1"/>
</dbReference>
<accession>A0A8H5HWE9</accession>
<keyword evidence="2 6" id="KW-0812">Transmembrane</keyword>
<dbReference type="Proteomes" id="UP000518752">
    <property type="component" value="Unassembled WGS sequence"/>
</dbReference>
<organism evidence="8 9">
    <name type="scientific">Collybiopsis confluens</name>
    <dbReference type="NCBI Taxonomy" id="2823264"/>
    <lineage>
        <taxon>Eukaryota</taxon>
        <taxon>Fungi</taxon>
        <taxon>Dikarya</taxon>
        <taxon>Basidiomycota</taxon>
        <taxon>Agaricomycotina</taxon>
        <taxon>Agaricomycetes</taxon>
        <taxon>Agaricomycetidae</taxon>
        <taxon>Agaricales</taxon>
        <taxon>Marasmiineae</taxon>
        <taxon>Omphalotaceae</taxon>
        <taxon>Collybiopsis</taxon>
    </lineage>
</organism>
<evidence type="ECO:0000256" key="3">
    <source>
        <dbReference type="ARBA" id="ARBA00022989"/>
    </source>
</evidence>
<dbReference type="Gene3D" id="3.30.710.10">
    <property type="entry name" value="Potassium Channel Kv1.1, Chain A"/>
    <property type="match status" value="1"/>
</dbReference>
<dbReference type="Pfam" id="PF04479">
    <property type="entry name" value="RTA1"/>
    <property type="match status" value="1"/>
</dbReference>
<dbReference type="InterPro" id="IPR011333">
    <property type="entry name" value="SKP1/BTB/POZ_sf"/>
</dbReference>
<feature type="region of interest" description="Disordered" evidence="5">
    <location>
        <begin position="682"/>
        <end position="746"/>
    </location>
</feature>
<keyword evidence="3 6" id="KW-1133">Transmembrane helix</keyword>
<dbReference type="AlphaFoldDB" id="A0A8H5HWE9"/>
<feature type="transmembrane region" description="Helical" evidence="6">
    <location>
        <begin position="48"/>
        <end position="70"/>
    </location>
</feature>
<feature type="region of interest" description="Disordered" evidence="5">
    <location>
        <begin position="632"/>
        <end position="663"/>
    </location>
</feature>
<feature type="chain" id="PRO_5034046987" evidence="7">
    <location>
        <begin position="25"/>
        <end position="746"/>
    </location>
</feature>